<evidence type="ECO:0000313" key="4">
    <source>
        <dbReference type="Proteomes" id="UP000605846"/>
    </source>
</evidence>
<keyword evidence="4" id="KW-1185">Reference proteome</keyword>
<reference evidence="3" key="1">
    <citation type="submission" date="2020-01" db="EMBL/GenBank/DDBJ databases">
        <title>Genome Sequencing of Three Apophysomyces-Like Fungal Strains Confirms a Novel Fungal Genus in the Mucoromycota with divergent Burkholderia-like Endosymbiotic Bacteria.</title>
        <authorList>
            <person name="Stajich J.E."/>
            <person name="Macias A.M."/>
            <person name="Carter-House D."/>
            <person name="Lovett B."/>
            <person name="Kasson L.R."/>
            <person name="Berry K."/>
            <person name="Grigoriev I."/>
            <person name="Chang Y."/>
            <person name="Spatafora J."/>
            <person name="Kasson M.T."/>
        </authorList>
    </citation>
    <scope>NUCLEOTIDE SEQUENCE</scope>
    <source>
        <strain evidence="3">NRRL A-21654</strain>
    </source>
</reference>
<dbReference type="PANTHER" id="PTHR13395">
    <property type="entry name" value="SISTER CHROMATID COHESION PROTEIN DCC1-RELATED"/>
    <property type="match status" value="1"/>
</dbReference>
<dbReference type="PANTHER" id="PTHR13395:SF6">
    <property type="entry name" value="SISTER CHROMATID COHESION PROTEIN DCC1"/>
    <property type="match status" value="1"/>
</dbReference>
<dbReference type="GO" id="GO:0000785">
    <property type="term" value="C:chromatin"/>
    <property type="evidence" value="ECO:0007669"/>
    <property type="project" value="TreeGrafter"/>
</dbReference>
<dbReference type="GO" id="GO:0034088">
    <property type="term" value="P:maintenance of mitotic sister chromatid cohesion"/>
    <property type="evidence" value="ECO:0007669"/>
    <property type="project" value="TreeGrafter"/>
</dbReference>
<dbReference type="Pfam" id="PF09724">
    <property type="entry name" value="Dcc1"/>
    <property type="match status" value="1"/>
</dbReference>
<name>A0A8H7BYA7_9FUNG</name>
<comment type="caution">
    <text evidence="3">The sequence shown here is derived from an EMBL/GenBank/DDBJ whole genome shotgun (WGS) entry which is preliminary data.</text>
</comment>
<dbReference type="OrthoDB" id="276989at2759"/>
<dbReference type="InterPro" id="IPR019128">
    <property type="entry name" value="Dcc1"/>
</dbReference>
<comment type="similarity">
    <text evidence="1">Belongs to the DCC1 family.</text>
</comment>
<dbReference type="GO" id="GO:0006260">
    <property type="term" value="P:DNA replication"/>
    <property type="evidence" value="ECO:0007669"/>
    <property type="project" value="UniProtKB-KW"/>
</dbReference>
<protein>
    <submittedName>
        <fullName evidence="3">Sister chromatid cohesion protein DCC1</fullName>
    </submittedName>
</protein>
<evidence type="ECO:0000256" key="2">
    <source>
        <dbReference type="ARBA" id="ARBA00022705"/>
    </source>
</evidence>
<keyword evidence="2" id="KW-0235">DNA replication</keyword>
<dbReference type="GO" id="GO:0000775">
    <property type="term" value="C:chromosome, centromeric region"/>
    <property type="evidence" value="ECO:0007669"/>
    <property type="project" value="TreeGrafter"/>
</dbReference>
<dbReference type="EMBL" id="JABAYA010000012">
    <property type="protein sequence ID" value="KAF7730993.1"/>
    <property type="molecule type" value="Genomic_DNA"/>
</dbReference>
<dbReference type="GO" id="GO:0031390">
    <property type="term" value="C:Ctf18 RFC-like complex"/>
    <property type="evidence" value="ECO:0007669"/>
    <property type="project" value="InterPro"/>
</dbReference>
<evidence type="ECO:0000313" key="3">
    <source>
        <dbReference type="EMBL" id="KAF7730993.1"/>
    </source>
</evidence>
<organism evidence="3 4">
    <name type="scientific">Apophysomyces ossiformis</name>
    <dbReference type="NCBI Taxonomy" id="679940"/>
    <lineage>
        <taxon>Eukaryota</taxon>
        <taxon>Fungi</taxon>
        <taxon>Fungi incertae sedis</taxon>
        <taxon>Mucoromycota</taxon>
        <taxon>Mucoromycotina</taxon>
        <taxon>Mucoromycetes</taxon>
        <taxon>Mucorales</taxon>
        <taxon>Mucorineae</taxon>
        <taxon>Mucoraceae</taxon>
        <taxon>Apophysomyces</taxon>
    </lineage>
</organism>
<gene>
    <name evidence="3" type="primary">DSCC1</name>
    <name evidence="3" type="ORF">EC973_001039</name>
</gene>
<proteinExistence type="inferred from homology"/>
<dbReference type="Proteomes" id="UP000605846">
    <property type="component" value="Unassembled WGS sequence"/>
</dbReference>
<sequence length="365" mass="40892">MDLAYAHDFQQSTYRIVELGSEDLVSAFESGSGIVIKGLPDDEAVLCTATKTFSVHQVNTSNSLLLATTGNNPMHVLHNLSSTIELQPCVPRLGTIDTLLEATRYSGSKNESNIADKVHNSKFYSYDDLLSLVQASEAELAAGLKLRHTFILNGKCRLLDRTYLNRLLDMLYTNATINGFDMQSISLENAQKCIYEGLEADESIAEPALMACIQSFVTDMGNTFSLSFDEYKVCRFIGEFVLSSTAGKEWERDDFLDVWKQLVPEGYRPAMSMLEGLVLSQEIISLAPRRVQHYVSYFPVSELSTDPAQRFATLFRRKKLWSTDDITPFLSDIAPDPKKRDALLLKFTRAQKGEDGKTLYGSRIK</sequence>
<dbReference type="AlphaFoldDB" id="A0A8H7BYA7"/>
<evidence type="ECO:0000256" key="1">
    <source>
        <dbReference type="ARBA" id="ARBA00007017"/>
    </source>
</evidence>
<accession>A0A8H7BYA7</accession>